<sequence>MPHLRVSGGRKKAFGMKGMGRLSWRNGRREDLCFDPLPPPPRTSWQTVRHRIFVLDNKTTLFVTRGPAWVPPLPHGPVAEGHCGLTRSFAAKPCGRSSDSGPESGTPGRGRASPRRGGAAAGRCSRSSLTHSKRQLIPNQIVAKITRPVRRLESQETFRRIKVPEPQRGTRGAKVEVGGGGVEVQARYAQYRTVHSIEDADTLRPLFTGAEDIEYAFVRATTPRPARKK</sequence>
<dbReference type="Proteomes" id="UP000324222">
    <property type="component" value="Unassembled WGS sequence"/>
</dbReference>
<feature type="compositionally biased region" description="Low complexity" evidence="1">
    <location>
        <begin position="104"/>
        <end position="128"/>
    </location>
</feature>
<evidence type="ECO:0000256" key="1">
    <source>
        <dbReference type="SAM" id="MobiDB-lite"/>
    </source>
</evidence>
<protein>
    <submittedName>
        <fullName evidence="2">Uncharacterized protein</fullName>
    </submittedName>
</protein>
<accession>A0A5B7FX58</accession>
<organism evidence="2 3">
    <name type="scientific">Portunus trituberculatus</name>
    <name type="common">Swimming crab</name>
    <name type="synonym">Neptunus trituberculatus</name>
    <dbReference type="NCBI Taxonomy" id="210409"/>
    <lineage>
        <taxon>Eukaryota</taxon>
        <taxon>Metazoa</taxon>
        <taxon>Ecdysozoa</taxon>
        <taxon>Arthropoda</taxon>
        <taxon>Crustacea</taxon>
        <taxon>Multicrustacea</taxon>
        <taxon>Malacostraca</taxon>
        <taxon>Eumalacostraca</taxon>
        <taxon>Eucarida</taxon>
        <taxon>Decapoda</taxon>
        <taxon>Pleocyemata</taxon>
        <taxon>Brachyura</taxon>
        <taxon>Eubrachyura</taxon>
        <taxon>Portunoidea</taxon>
        <taxon>Portunidae</taxon>
        <taxon>Portuninae</taxon>
        <taxon>Portunus</taxon>
    </lineage>
</organism>
<evidence type="ECO:0000313" key="3">
    <source>
        <dbReference type="Proteomes" id="UP000324222"/>
    </source>
</evidence>
<name>A0A5B7FX58_PORTR</name>
<feature type="region of interest" description="Disordered" evidence="1">
    <location>
        <begin position="92"/>
        <end position="131"/>
    </location>
</feature>
<dbReference type="EMBL" id="VSRR010009177">
    <property type="protein sequence ID" value="MPC49915.1"/>
    <property type="molecule type" value="Genomic_DNA"/>
</dbReference>
<evidence type="ECO:0000313" key="2">
    <source>
        <dbReference type="EMBL" id="MPC49915.1"/>
    </source>
</evidence>
<reference evidence="2 3" key="1">
    <citation type="submission" date="2019-05" db="EMBL/GenBank/DDBJ databases">
        <title>Another draft genome of Portunus trituberculatus and its Hox gene families provides insights of decapod evolution.</title>
        <authorList>
            <person name="Jeong J.-H."/>
            <person name="Song I."/>
            <person name="Kim S."/>
            <person name="Choi T."/>
            <person name="Kim D."/>
            <person name="Ryu S."/>
            <person name="Kim W."/>
        </authorList>
    </citation>
    <scope>NUCLEOTIDE SEQUENCE [LARGE SCALE GENOMIC DNA]</scope>
    <source>
        <tissue evidence="2">Muscle</tissue>
    </source>
</reference>
<comment type="caution">
    <text evidence="2">The sequence shown here is derived from an EMBL/GenBank/DDBJ whole genome shotgun (WGS) entry which is preliminary data.</text>
</comment>
<proteinExistence type="predicted"/>
<gene>
    <name evidence="2" type="ORF">E2C01_043731</name>
</gene>
<keyword evidence="3" id="KW-1185">Reference proteome</keyword>
<dbReference type="AlphaFoldDB" id="A0A5B7FX58"/>